<keyword evidence="4" id="KW-0472">Membrane</keyword>
<dbReference type="GO" id="GO:0004888">
    <property type="term" value="F:transmembrane signaling receptor activity"/>
    <property type="evidence" value="ECO:0007669"/>
    <property type="project" value="InterPro"/>
</dbReference>
<evidence type="ECO:0000256" key="2">
    <source>
        <dbReference type="ARBA" id="ARBA00029447"/>
    </source>
</evidence>
<dbReference type="EMBL" id="CP000612">
    <property type="protein sequence ID" value="ABO50774.1"/>
    <property type="molecule type" value="Genomic_DNA"/>
</dbReference>
<proteinExistence type="inferred from homology"/>
<organism evidence="7 8">
    <name type="scientific">Desulforamulus reducens (strain ATCC BAA-1160 / DSM 100696 / MI-1)</name>
    <name type="common">Desulfotomaculum reducens</name>
    <dbReference type="NCBI Taxonomy" id="349161"/>
    <lineage>
        <taxon>Bacteria</taxon>
        <taxon>Bacillati</taxon>
        <taxon>Bacillota</taxon>
        <taxon>Clostridia</taxon>
        <taxon>Eubacteriales</taxon>
        <taxon>Peptococcaceae</taxon>
        <taxon>Desulforamulus</taxon>
    </lineage>
</organism>
<evidence type="ECO:0000259" key="6">
    <source>
        <dbReference type="PROSITE" id="PS50885"/>
    </source>
</evidence>
<dbReference type="CDD" id="cd11386">
    <property type="entry name" value="MCP_signal"/>
    <property type="match status" value="1"/>
</dbReference>
<keyword evidence="4" id="KW-1133">Transmembrane helix</keyword>
<dbReference type="InterPro" id="IPR004089">
    <property type="entry name" value="MCPsignal_dom"/>
</dbReference>
<dbReference type="SUPFAM" id="SSF58104">
    <property type="entry name" value="Methyl-accepting chemotaxis protein (MCP) signaling domain"/>
    <property type="match status" value="1"/>
</dbReference>
<feature type="transmembrane region" description="Helical" evidence="4">
    <location>
        <begin position="9"/>
        <end position="29"/>
    </location>
</feature>
<dbReference type="GO" id="GO:0016020">
    <property type="term" value="C:membrane"/>
    <property type="evidence" value="ECO:0007669"/>
    <property type="project" value="InterPro"/>
</dbReference>
<feature type="domain" description="HAMP" evidence="6">
    <location>
        <begin position="209"/>
        <end position="262"/>
    </location>
</feature>
<dbReference type="HOGENOM" id="CLU_000445_107_27_9"/>
<dbReference type="Pfam" id="PF00015">
    <property type="entry name" value="MCPsignal"/>
    <property type="match status" value="1"/>
</dbReference>
<dbReference type="PRINTS" id="PR00260">
    <property type="entry name" value="CHEMTRNSDUCR"/>
</dbReference>
<dbReference type="STRING" id="349161.Dred_2263"/>
<reference evidence="7 8" key="1">
    <citation type="submission" date="2007-03" db="EMBL/GenBank/DDBJ databases">
        <title>Complete sequence of Desulfotomaculum reducens MI-1.</title>
        <authorList>
            <consortium name="US DOE Joint Genome Institute"/>
            <person name="Copeland A."/>
            <person name="Lucas S."/>
            <person name="Lapidus A."/>
            <person name="Barry K."/>
            <person name="Detter J.C."/>
            <person name="Glavina del Rio T."/>
            <person name="Hammon N."/>
            <person name="Israni S."/>
            <person name="Dalin E."/>
            <person name="Tice H."/>
            <person name="Pitluck S."/>
            <person name="Sims D."/>
            <person name="Brettin T."/>
            <person name="Bruce D."/>
            <person name="Han C."/>
            <person name="Tapia R."/>
            <person name="Schmutz J."/>
            <person name="Larimer F."/>
            <person name="Land M."/>
            <person name="Hauser L."/>
            <person name="Kyrpides N."/>
            <person name="Kim E."/>
            <person name="Tebo B.M."/>
            <person name="Richardson P."/>
        </authorList>
    </citation>
    <scope>NUCLEOTIDE SEQUENCE [LARGE SCALE GENOMIC DNA]</scope>
    <source>
        <strain evidence="7 8">MI-1</strain>
    </source>
</reference>
<dbReference type="FunFam" id="1.10.287.950:FF:000001">
    <property type="entry name" value="Methyl-accepting chemotaxis sensory transducer"/>
    <property type="match status" value="1"/>
</dbReference>
<dbReference type="PROSITE" id="PS50111">
    <property type="entry name" value="CHEMOTAXIS_TRANSDUC_2"/>
    <property type="match status" value="1"/>
</dbReference>
<dbReference type="CDD" id="cd06225">
    <property type="entry name" value="HAMP"/>
    <property type="match status" value="1"/>
</dbReference>
<feature type="domain" description="Methyl-accepting transducer" evidence="5">
    <location>
        <begin position="260"/>
        <end position="510"/>
    </location>
</feature>
<dbReference type="Pfam" id="PF12729">
    <property type="entry name" value="4HB_MCP_1"/>
    <property type="match status" value="1"/>
</dbReference>
<keyword evidence="8" id="KW-1185">Reference proteome</keyword>
<dbReference type="Proteomes" id="UP000001556">
    <property type="component" value="Chromosome"/>
</dbReference>
<dbReference type="OrthoDB" id="5392220at2"/>
<evidence type="ECO:0000256" key="4">
    <source>
        <dbReference type="SAM" id="Phobius"/>
    </source>
</evidence>
<dbReference type="SMART" id="SM00304">
    <property type="entry name" value="HAMP"/>
    <property type="match status" value="2"/>
</dbReference>
<dbReference type="InterPro" id="IPR004090">
    <property type="entry name" value="Chemotax_Me-accpt_rcpt"/>
</dbReference>
<feature type="transmembrane region" description="Helical" evidence="4">
    <location>
        <begin position="186"/>
        <end position="207"/>
    </location>
</feature>
<dbReference type="Gene3D" id="6.10.340.10">
    <property type="match status" value="1"/>
</dbReference>
<sequence length="525" mass="57029">MNMTVRKRLFLSYGLLIGLIISLGFYASFTMSRINDKSTEIADYWLAGVQHAEEINTLIADIRTSEYRHILATETAEMKAMEESIAENKKKINANFTAYEKSIASDQDRNLYTVLMSEWKNYLSSNEKVLALSDSGQKEEALKVMKGESLTLYNAAAVAAKEMAKYNQENSAMASQEGDSLHHQSILMLSLVILLAVGLGIAAALYITRSINGPLKEIEERANKLAQGDINIEDIKVRSQDEIGHLAEAFNTMKNNIKNMLNQLIETANQLADVAEGLNEQAQQTAAGATETATTMNEIAATVEQMNSNVQEVSTVSETTANRANAGKEGLNKVTSQIQAITHSTGEVSEVIHQLNQKSMEISKIVNMITGIADQTNLLALNAAIEAARAGEQGRGFAVVAEEVRKLAEQSASATKDISSLINAIQTETHLAVEKIEQGNQEVSTGSVVIQEVGNIFEEIITSVQGLTLQIHHMASAAQQTSAGVQNVAASTEEQTAAMEEVTSTAESLNELSDQLKNLVKQFKI</sequence>
<protein>
    <submittedName>
        <fullName evidence="7">Methyl-accepting chemotaxis sensory transducer</fullName>
    </submittedName>
</protein>
<dbReference type="Pfam" id="PF00672">
    <property type="entry name" value="HAMP"/>
    <property type="match status" value="1"/>
</dbReference>
<dbReference type="GO" id="GO:0006935">
    <property type="term" value="P:chemotaxis"/>
    <property type="evidence" value="ECO:0007669"/>
    <property type="project" value="InterPro"/>
</dbReference>
<dbReference type="KEGG" id="drm:Dred_2263"/>
<dbReference type="RefSeq" id="WP_011878572.1">
    <property type="nucleotide sequence ID" value="NC_009253.1"/>
</dbReference>
<keyword evidence="1 3" id="KW-0807">Transducer</keyword>
<dbReference type="AlphaFoldDB" id="A4J6S1"/>
<evidence type="ECO:0000259" key="5">
    <source>
        <dbReference type="PROSITE" id="PS50111"/>
    </source>
</evidence>
<dbReference type="Gene3D" id="1.10.287.950">
    <property type="entry name" value="Methyl-accepting chemotaxis protein"/>
    <property type="match status" value="1"/>
</dbReference>
<evidence type="ECO:0000313" key="8">
    <source>
        <dbReference type="Proteomes" id="UP000001556"/>
    </source>
</evidence>
<dbReference type="InterPro" id="IPR047347">
    <property type="entry name" value="YvaQ-like_sensor"/>
</dbReference>
<accession>A4J6S1</accession>
<dbReference type="eggNOG" id="COG0840">
    <property type="taxonomic scope" value="Bacteria"/>
</dbReference>
<gene>
    <name evidence="7" type="ordered locus">Dred_2263</name>
</gene>
<evidence type="ECO:0000256" key="1">
    <source>
        <dbReference type="ARBA" id="ARBA00023224"/>
    </source>
</evidence>
<evidence type="ECO:0000256" key="3">
    <source>
        <dbReference type="PROSITE-ProRule" id="PRU00284"/>
    </source>
</evidence>
<dbReference type="PANTHER" id="PTHR32089">
    <property type="entry name" value="METHYL-ACCEPTING CHEMOTAXIS PROTEIN MCPB"/>
    <property type="match status" value="1"/>
</dbReference>
<keyword evidence="4" id="KW-0812">Transmembrane</keyword>
<dbReference type="PROSITE" id="PS50885">
    <property type="entry name" value="HAMP"/>
    <property type="match status" value="1"/>
</dbReference>
<comment type="similarity">
    <text evidence="2">Belongs to the methyl-accepting chemotaxis (MCP) protein family.</text>
</comment>
<dbReference type="InterPro" id="IPR003660">
    <property type="entry name" value="HAMP_dom"/>
</dbReference>
<dbReference type="InterPro" id="IPR024478">
    <property type="entry name" value="HlyB_4HB_MCP"/>
</dbReference>
<dbReference type="GO" id="GO:0007165">
    <property type="term" value="P:signal transduction"/>
    <property type="evidence" value="ECO:0007669"/>
    <property type="project" value="UniProtKB-KW"/>
</dbReference>
<dbReference type="PANTHER" id="PTHR32089:SF112">
    <property type="entry name" value="LYSOZYME-LIKE PROTEIN-RELATED"/>
    <property type="match status" value="1"/>
</dbReference>
<dbReference type="CDD" id="cd19411">
    <property type="entry name" value="MCP2201-like_sensor"/>
    <property type="match status" value="1"/>
</dbReference>
<name>A4J6S1_DESRM</name>
<evidence type="ECO:0000313" key="7">
    <source>
        <dbReference type="EMBL" id="ABO50774.1"/>
    </source>
</evidence>
<dbReference type="SMART" id="SM00283">
    <property type="entry name" value="MA"/>
    <property type="match status" value="1"/>
</dbReference>